<name>A0ABQ6WXR9_9EURO</name>
<accession>A0ABQ6WXR9</accession>
<keyword evidence="4" id="KW-1185">Reference proteome</keyword>
<gene>
    <name evidence="3" type="ORF">BDV36DRAFT_291998</name>
</gene>
<evidence type="ECO:0000256" key="1">
    <source>
        <dbReference type="SAM" id="MobiDB-lite"/>
    </source>
</evidence>
<evidence type="ECO:0000313" key="3">
    <source>
        <dbReference type="EMBL" id="KAE8421890.1"/>
    </source>
</evidence>
<feature type="signal peptide" evidence="2">
    <location>
        <begin position="1"/>
        <end position="19"/>
    </location>
</feature>
<evidence type="ECO:0008006" key="5">
    <source>
        <dbReference type="Google" id="ProtNLM"/>
    </source>
</evidence>
<reference evidence="3 4" key="1">
    <citation type="submission" date="2019-04" db="EMBL/GenBank/DDBJ databases">
        <authorList>
            <consortium name="DOE Joint Genome Institute"/>
            <person name="Mondo S."/>
            <person name="Kjaerbolling I."/>
            <person name="Vesth T."/>
            <person name="Frisvad J.C."/>
            <person name="Nybo J.L."/>
            <person name="Theobald S."/>
            <person name="Kildgaard S."/>
            <person name="Isbrandt T."/>
            <person name="Kuo A."/>
            <person name="Sato A."/>
            <person name="Lyhne E.K."/>
            <person name="Kogle M.E."/>
            <person name="Wiebenga A."/>
            <person name="Kun R.S."/>
            <person name="Lubbers R.J."/>
            <person name="Makela M.R."/>
            <person name="Barry K."/>
            <person name="Chovatia M."/>
            <person name="Clum A."/>
            <person name="Daum C."/>
            <person name="Haridas S."/>
            <person name="He G."/>
            <person name="LaButti K."/>
            <person name="Lipzen A."/>
            <person name="Riley R."/>
            <person name="Salamov A."/>
            <person name="Simmons B.A."/>
            <person name="Magnuson J.K."/>
            <person name="Henrissat B."/>
            <person name="Mortensen U.H."/>
            <person name="Larsen T.O."/>
            <person name="Devries R.P."/>
            <person name="Grigoriev I.V."/>
            <person name="Machida M."/>
            <person name="Baker S.E."/>
            <person name="Andersen M.R."/>
            <person name="Cantor M.N."/>
            <person name="Hua S.X."/>
        </authorList>
    </citation>
    <scope>NUCLEOTIDE SEQUENCE [LARGE SCALE GENOMIC DNA]</scope>
    <source>
        <strain evidence="3 4">CBS 117616</strain>
    </source>
</reference>
<protein>
    <recommendedName>
        <fullName evidence="5">GPI anchored protein</fullName>
    </recommendedName>
</protein>
<feature type="region of interest" description="Disordered" evidence="1">
    <location>
        <begin position="69"/>
        <end position="144"/>
    </location>
</feature>
<feature type="compositionally biased region" description="Low complexity" evidence="1">
    <location>
        <begin position="75"/>
        <end position="137"/>
    </location>
</feature>
<sequence>MVSNSSIKLLMFLAALVLAAMVPALDVSEDLGNIYDDDHLLGIPTFDEPRALAPRGGFVTVTVTDTVCAPPPPVATTSQSTGTTLSTGTLSSSSTGTLSPSVSTKPSSMSSTAHPTISQSTGKAGTTATTSGSQKSTVAPTSNEAVVQGRMRNVLLVLAMTFVGFLMI</sequence>
<evidence type="ECO:0000256" key="2">
    <source>
        <dbReference type="SAM" id="SignalP"/>
    </source>
</evidence>
<proteinExistence type="predicted"/>
<dbReference type="Proteomes" id="UP000325395">
    <property type="component" value="Unassembled WGS sequence"/>
</dbReference>
<dbReference type="EMBL" id="ML735698">
    <property type="protein sequence ID" value="KAE8421890.1"/>
    <property type="molecule type" value="Genomic_DNA"/>
</dbReference>
<evidence type="ECO:0000313" key="4">
    <source>
        <dbReference type="Proteomes" id="UP000325395"/>
    </source>
</evidence>
<keyword evidence="2" id="KW-0732">Signal</keyword>
<organism evidence="3 4">
    <name type="scientific">Aspergillus pseudocaelatus</name>
    <dbReference type="NCBI Taxonomy" id="1825620"/>
    <lineage>
        <taxon>Eukaryota</taxon>
        <taxon>Fungi</taxon>
        <taxon>Dikarya</taxon>
        <taxon>Ascomycota</taxon>
        <taxon>Pezizomycotina</taxon>
        <taxon>Eurotiomycetes</taxon>
        <taxon>Eurotiomycetidae</taxon>
        <taxon>Eurotiales</taxon>
        <taxon>Aspergillaceae</taxon>
        <taxon>Aspergillus</taxon>
        <taxon>Aspergillus subgen. Circumdati</taxon>
    </lineage>
</organism>
<feature type="chain" id="PRO_5047126097" description="GPI anchored protein" evidence="2">
    <location>
        <begin position="20"/>
        <end position="168"/>
    </location>
</feature>